<evidence type="ECO:0000313" key="3">
    <source>
        <dbReference type="Proteomes" id="UP000494106"/>
    </source>
</evidence>
<feature type="compositionally biased region" description="Low complexity" evidence="1">
    <location>
        <begin position="213"/>
        <end position="222"/>
    </location>
</feature>
<keyword evidence="3" id="KW-1185">Reference proteome</keyword>
<dbReference type="EMBL" id="CADEBC010000532">
    <property type="protein sequence ID" value="CAB3248098.1"/>
    <property type="molecule type" value="Genomic_DNA"/>
</dbReference>
<dbReference type="OrthoDB" id="7338248at2759"/>
<proteinExistence type="predicted"/>
<evidence type="ECO:0000313" key="2">
    <source>
        <dbReference type="EMBL" id="CAB3248098.1"/>
    </source>
</evidence>
<name>A0A8S1ASB3_ARCPL</name>
<dbReference type="Proteomes" id="UP000494106">
    <property type="component" value="Unassembled WGS sequence"/>
</dbReference>
<dbReference type="AlphaFoldDB" id="A0A8S1ASB3"/>
<reference evidence="2 3" key="1">
    <citation type="submission" date="2020-04" db="EMBL/GenBank/DDBJ databases">
        <authorList>
            <person name="Wallbank WR R."/>
            <person name="Pardo Diaz C."/>
            <person name="Kozak K."/>
            <person name="Martin S."/>
            <person name="Jiggins C."/>
            <person name="Moest M."/>
            <person name="Warren A I."/>
            <person name="Byers J.R.P. K."/>
            <person name="Montejo-Kovacevich G."/>
            <person name="Yen C E."/>
        </authorList>
    </citation>
    <scope>NUCLEOTIDE SEQUENCE [LARGE SCALE GENOMIC DNA]</scope>
</reference>
<gene>
    <name evidence="2" type="ORF">APLA_LOCUS11493</name>
</gene>
<accession>A0A8S1ASB3</accession>
<organism evidence="2 3">
    <name type="scientific">Arctia plantaginis</name>
    <name type="common">Wood tiger moth</name>
    <name type="synonym">Phalaena plantaginis</name>
    <dbReference type="NCBI Taxonomy" id="874455"/>
    <lineage>
        <taxon>Eukaryota</taxon>
        <taxon>Metazoa</taxon>
        <taxon>Ecdysozoa</taxon>
        <taxon>Arthropoda</taxon>
        <taxon>Hexapoda</taxon>
        <taxon>Insecta</taxon>
        <taxon>Pterygota</taxon>
        <taxon>Neoptera</taxon>
        <taxon>Endopterygota</taxon>
        <taxon>Lepidoptera</taxon>
        <taxon>Glossata</taxon>
        <taxon>Ditrysia</taxon>
        <taxon>Noctuoidea</taxon>
        <taxon>Erebidae</taxon>
        <taxon>Arctiinae</taxon>
        <taxon>Arctia</taxon>
    </lineage>
</organism>
<sequence>MDSDSDSEPEMSKFLPINNEGEESSTDIIKLKRKGSSTDLINPNPKDLNFNDADDSLSEKIIMSSLPDSGHFKCSKTNSDLTDEQASGFNEKISSPKDIDYCKERVSEDNTEYSNSTTPMNMDNQSEISAKDLKLLEGKTTNDNDPLKGIKEAHCETVAIIKCAMQDILGKAFCKASLAACSAFTLIQRESSRMVDNFRNMLDEKTICPPPGNSNSSSSTNPCGKPKATQFDDCTCKRPKGCDNYITNLKEEHKSNNDGAKLDTSNTDCK</sequence>
<feature type="region of interest" description="Disordered" evidence="1">
    <location>
        <begin position="206"/>
        <end position="230"/>
    </location>
</feature>
<protein>
    <submittedName>
        <fullName evidence="2">Uncharacterized protein</fullName>
    </submittedName>
</protein>
<evidence type="ECO:0000256" key="1">
    <source>
        <dbReference type="SAM" id="MobiDB-lite"/>
    </source>
</evidence>
<comment type="caution">
    <text evidence="2">The sequence shown here is derived from an EMBL/GenBank/DDBJ whole genome shotgun (WGS) entry which is preliminary data.</text>
</comment>
<feature type="region of interest" description="Disordered" evidence="1">
    <location>
        <begin position="1"/>
        <end position="26"/>
    </location>
</feature>